<dbReference type="InterPro" id="IPR003829">
    <property type="entry name" value="Pirin_N_dom"/>
</dbReference>
<dbReference type="PANTHER" id="PTHR13903:SF8">
    <property type="entry name" value="PIRIN"/>
    <property type="match status" value="1"/>
</dbReference>
<dbReference type="InterPro" id="IPR012093">
    <property type="entry name" value="Pirin"/>
</dbReference>
<evidence type="ECO:0000256" key="2">
    <source>
        <dbReference type="RuleBase" id="RU003457"/>
    </source>
</evidence>
<feature type="domain" description="Pirin N-terminal" evidence="4">
    <location>
        <begin position="116"/>
        <end position="214"/>
    </location>
</feature>
<protein>
    <recommendedName>
        <fullName evidence="8">Pirin N-terminal domain-containing protein</fullName>
    </recommendedName>
</protein>
<dbReference type="InterPro" id="IPR011051">
    <property type="entry name" value="RmlC_Cupin_sf"/>
</dbReference>
<dbReference type="Pfam" id="PF02678">
    <property type="entry name" value="Pirin"/>
    <property type="match status" value="1"/>
</dbReference>
<comment type="similarity">
    <text evidence="1 2">Belongs to the pirin family.</text>
</comment>
<dbReference type="AlphaFoldDB" id="A0A292PQ74"/>
<keyword evidence="7" id="KW-1185">Reference proteome</keyword>
<keyword evidence="3" id="KW-0732">Signal</keyword>
<dbReference type="PANTHER" id="PTHR13903">
    <property type="entry name" value="PIRIN-RELATED"/>
    <property type="match status" value="1"/>
</dbReference>
<dbReference type="EMBL" id="LN891121">
    <property type="protein sequence ID" value="CUS08630.1"/>
    <property type="molecule type" value="Genomic_DNA"/>
</dbReference>
<feature type="signal peptide" evidence="3">
    <location>
        <begin position="1"/>
        <end position="23"/>
    </location>
</feature>
<dbReference type="Gene3D" id="2.60.120.10">
    <property type="entry name" value="Jelly Rolls"/>
    <property type="match status" value="2"/>
</dbReference>
<evidence type="ECO:0000313" key="6">
    <source>
        <dbReference type="EMBL" id="CUS08630.1"/>
    </source>
</evidence>
<feature type="domain" description="Pirin C-terminal" evidence="5">
    <location>
        <begin position="271"/>
        <end position="377"/>
    </location>
</feature>
<gene>
    <name evidence="6" type="ORF">GSTUAT00007275001</name>
</gene>
<proteinExistence type="inferred from homology"/>
<dbReference type="CDD" id="cd02909">
    <property type="entry name" value="cupin_pirin_N"/>
    <property type="match status" value="1"/>
</dbReference>
<name>A0A292PQ74_9PEZI</name>
<evidence type="ECO:0000256" key="1">
    <source>
        <dbReference type="ARBA" id="ARBA00008416"/>
    </source>
</evidence>
<sequence length="396" mass="42743">MQTAAFFAALLSIVLAYFYSTSSESVREVLASLVNPGNPTNTNNPVPSVASVTGIATTTISSLVNKAAATATSSSSLSSSEEGTVFAPIVLAEEMIVARTIVKAFKAIEKAEGAGAKVRRSVGTSQLKNFSPFLMLDHFSVGSEAGFPDHPHRGQETITYLLHGSIDHEDFAGNKGTIHPGDLQFMTAGRGIMHAEMPGKNGDGSPNVGLQLWVDLPKDLKFCEPRYRDLAAKEIPTVTTDNGKVFIKIISGTSHGVDSVRDLAYTPVWILDVTMKPGARLEQALPKGWNAFAYTLKGKAAFGANGEKRVGEFYNVVFEQEGDGVVAATDDNAEEDAHFIIIAGQPLDQPVIQYGPFVLNTEEQVYQAMLDYQTHSNGFERAKHWQSEIGKRMTGR</sequence>
<dbReference type="Pfam" id="PF05726">
    <property type="entry name" value="Pirin_C"/>
    <property type="match status" value="1"/>
</dbReference>
<dbReference type="CDD" id="cd02247">
    <property type="entry name" value="cupin_pirin_C"/>
    <property type="match status" value="1"/>
</dbReference>
<accession>A0A292PQ74</accession>
<organism evidence="6 7">
    <name type="scientific">Tuber aestivum</name>
    <name type="common">summer truffle</name>
    <dbReference type="NCBI Taxonomy" id="59557"/>
    <lineage>
        <taxon>Eukaryota</taxon>
        <taxon>Fungi</taxon>
        <taxon>Dikarya</taxon>
        <taxon>Ascomycota</taxon>
        <taxon>Pezizomycotina</taxon>
        <taxon>Pezizomycetes</taxon>
        <taxon>Pezizales</taxon>
        <taxon>Tuberaceae</taxon>
        <taxon>Tuber</taxon>
    </lineage>
</organism>
<evidence type="ECO:0008006" key="8">
    <source>
        <dbReference type="Google" id="ProtNLM"/>
    </source>
</evidence>
<dbReference type="InterPro" id="IPR014710">
    <property type="entry name" value="RmlC-like_jellyroll"/>
</dbReference>
<reference evidence="6" key="1">
    <citation type="submission" date="2015-10" db="EMBL/GenBank/DDBJ databases">
        <authorList>
            <person name="Regsiter A."/>
            <person name="william w."/>
        </authorList>
    </citation>
    <scope>NUCLEOTIDE SEQUENCE</scope>
    <source>
        <strain evidence="6">Montdore</strain>
    </source>
</reference>
<dbReference type="SUPFAM" id="SSF51182">
    <property type="entry name" value="RmlC-like cupins"/>
    <property type="match status" value="1"/>
</dbReference>
<evidence type="ECO:0000256" key="3">
    <source>
        <dbReference type="SAM" id="SignalP"/>
    </source>
</evidence>
<evidence type="ECO:0000313" key="7">
    <source>
        <dbReference type="Proteomes" id="UP001412239"/>
    </source>
</evidence>
<evidence type="ECO:0000259" key="5">
    <source>
        <dbReference type="Pfam" id="PF05726"/>
    </source>
</evidence>
<feature type="chain" id="PRO_5012019194" description="Pirin N-terminal domain-containing protein" evidence="3">
    <location>
        <begin position="24"/>
        <end position="396"/>
    </location>
</feature>
<dbReference type="Proteomes" id="UP001412239">
    <property type="component" value="Unassembled WGS sequence"/>
</dbReference>
<dbReference type="InterPro" id="IPR008778">
    <property type="entry name" value="Pirin_C_dom"/>
</dbReference>
<evidence type="ECO:0000259" key="4">
    <source>
        <dbReference type="Pfam" id="PF02678"/>
    </source>
</evidence>